<dbReference type="AlphaFoldDB" id="A0A0A9HFQ4"/>
<reference evidence="1" key="2">
    <citation type="journal article" date="2015" name="Data Brief">
        <title>Shoot transcriptome of the giant reed, Arundo donax.</title>
        <authorList>
            <person name="Barrero R.A."/>
            <person name="Guerrero F.D."/>
            <person name="Moolhuijzen P."/>
            <person name="Goolsby J.A."/>
            <person name="Tidwell J."/>
            <person name="Bellgard S.E."/>
            <person name="Bellgard M.I."/>
        </authorList>
    </citation>
    <scope>NUCLEOTIDE SEQUENCE</scope>
    <source>
        <tissue evidence="1">Shoot tissue taken approximately 20 cm above the soil surface</tissue>
    </source>
</reference>
<name>A0A0A9HFQ4_ARUDO</name>
<reference evidence="1" key="1">
    <citation type="submission" date="2014-09" db="EMBL/GenBank/DDBJ databases">
        <authorList>
            <person name="Magalhaes I.L.F."/>
            <person name="Oliveira U."/>
            <person name="Santos F.R."/>
            <person name="Vidigal T.H.D.A."/>
            <person name="Brescovit A.D."/>
            <person name="Santos A.J."/>
        </authorList>
    </citation>
    <scope>NUCLEOTIDE SEQUENCE</scope>
    <source>
        <tissue evidence="1">Shoot tissue taken approximately 20 cm above the soil surface</tissue>
    </source>
</reference>
<organism evidence="1">
    <name type="scientific">Arundo donax</name>
    <name type="common">Giant reed</name>
    <name type="synonym">Donax arundinaceus</name>
    <dbReference type="NCBI Taxonomy" id="35708"/>
    <lineage>
        <taxon>Eukaryota</taxon>
        <taxon>Viridiplantae</taxon>
        <taxon>Streptophyta</taxon>
        <taxon>Embryophyta</taxon>
        <taxon>Tracheophyta</taxon>
        <taxon>Spermatophyta</taxon>
        <taxon>Magnoliopsida</taxon>
        <taxon>Liliopsida</taxon>
        <taxon>Poales</taxon>
        <taxon>Poaceae</taxon>
        <taxon>PACMAD clade</taxon>
        <taxon>Arundinoideae</taxon>
        <taxon>Arundineae</taxon>
        <taxon>Arundo</taxon>
    </lineage>
</organism>
<dbReference type="EMBL" id="GBRH01166143">
    <property type="protein sequence ID" value="JAE31753.1"/>
    <property type="molecule type" value="Transcribed_RNA"/>
</dbReference>
<accession>A0A0A9HFQ4</accession>
<protein>
    <submittedName>
        <fullName evidence="1">Uncharacterized protein</fullName>
    </submittedName>
</protein>
<evidence type="ECO:0000313" key="1">
    <source>
        <dbReference type="EMBL" id="JAE31753.1"/>
    </source>
</evidence>
<proteinExistence type="predicted"/>
<sequence>MGARINVFYTLQDLTAISHGISLQVANSL</sequence>